<accession>A0AAV4XKZ0</accession>
<gene>
    <name evidence="1" type="ORF">CEXT_622901</name>
</gene>
<evidence type="ECO:0000313" key="1">
    <source>
        <dbReference type="EMBL" id="GIY95772.1"/>
    </source>
</evidence>
<proteinExistence type="predicted"/>
<comment type="caution">
    <text evidence="1">The sequence shown here is derived from an EMBL/GenBank/DDBJ whole genome shotgun (WGS) entry which is preliminary data.</text>
</comment>
<organism evidence="1 2">
    <name type="scientific">Caerostris extrusa</name>
    <name type="common">Bark spider</name>
    <name type="synonym">Caerostris bankana</name>
    <dbReference type="NCBI Taxonomy" id="172846"/>
    <lineage>
        <taxon>Eukaryota</taxon>
        <taxon>Metazoa</taxon>
        <taxon>Ecdysozoa</taxon>
        <taxon>Arthropoda</taxon>
        <taxon>Chelicerata</taxon>
        <taxon>Arachnida</taxon>
        <taxon>Araneae</taxon>
        <taxon>Araneomorphae</taxon>
        <taxon>Entelegynae</taxon>
        <taxon>Araneoidea</taxon>
        <taxon>Araneidae</taxon>
        <taxon>Caerostris</taxon>
    </lineage>
</organism>
<sequence length="82" mass="8887">MSHSPAACAQSPECEGRPHVCRHARELNSIRYSQLFPSFCPLPLPLPFLLPQTSAGIRTSPYGTTIIPPLGGSCFLEHLALT</sequence>
<protein>
    <submittedName>
        <fullName evidence="1">Uncharacterized protein</fullName>
    </submittedName>
</protein>
<evidence type="ECO:0000313" key="2">
    <source>
        <dbReference type="Proteomes" id="UP001054945"/>
    </source>
</evidence>
<name>A0AAV4XKZ0_CAEEX</name>
<dbReference type="AlphaFoldDB" id="A0AAV4XKZ0"/>
<dbReference type="EMBL" id="BPLR01000574">
    <property type="protein sequence ID" value="GIY95772.1"/>
    <property type="molecule type" value="Genomic_DNA"/>
</dbReference>
<dbReference type="Proteomes" id="UP001054945">
    <property type="component" value="Unassembled WGS sequence"/>
</dbReference>
<keyword evidence="2" id="KW-1185">Reference proteome</keyword>
<reference evidence="1 2" key="1">
    <citation type="submission" date="2021-06" db="EMBL/GenBank/DDBJ databases">
        <title>Caerostris extrusa draft genome.</title>
        <authorList>
            <person name="Kono N."/>
            <person name="Arakawa K."/>
        </authorList>
    </citation>
    <scope>NUCLEOTIDE SEQUENCE [LARGE SCALE GENOMIC DNA]</scope>
</reference>